<dbReference type="Pfam" id="PF09278">
    <property type="entry name" value="MerR-DNA-bind"/>
    <property type="match status" value="1"/>
</dbReference>
<dbReference type="NCBIfam" id="TIGR02044">
    <property type="entry name" value="CueR"/>
    <property type="match status" value="1"/>
</dbReference>
<evidence type="ECO:0000256" key="3">
    <source>
        <dbReference type="ARBA" id="ARBA00023015"/>
    </source>
</evidence>
<feature type="compositionally biased region" description="Basic and acidic residues" evidence="7">
    <location>
        <begin position="140"/>
        <end position="149"/>
    </location>
</feature>
<evidence type="ECO:0000256" key="6">
    <source>
        <dbReference type="SAM" id="Coils"/>
    </source>
</evidence>
<dbReference type="SMART" id="SM00422">
    <property type="entry name" value="HTH_MERR"/>
    <property type="match status" value="1"/>
</dbReference>
<protein>
    <submittedName>
        <fullName evidence="9">Cu(I)-responsive transcriptional regulator</fullName>
    </submittedName>
</protein>
<keyword evidence="5" id="KW-0804">Transcription</keyword>
<keyword evidence="10" id="KW-1185">Reference proteome</keyword>
<proteinExistence type="predicted"/>
<dbReference type="PROSITE" id="PS50937">
    <property type="entry name" value="HTH_MERR_2"/>
    <property type="match status" value="1"/>
</dbReference>
<dbReference type="PRINTS" id="PR00040">
    <property type="entry name" value="HTHMERR"/>
</dbReference>
<dbReference type="InterPro" id="IPR015358">
    <property type="entry name" value="Tscrpt_reg_MerR_DNA-bd"/>
</dbReference>
<comment type="caution">
    <text evidence="9">The sequence shown here is derived from an EMBL/GenBank/DDBJ whole genome shotgun (WGS) entry which is preliminary data.</text>
</comment>
<dbReference type="Pfam" id="PF00376">
    <property type="entry name" value="MerR"/>
    <property type="match status" value="1"/>
</dbReference>
<organism evidence="9 10">
    <name type="scientific">Rhodovibrio sodomensis</name>
    <dbReference type="NCBI Taxonomy" id="1088"/>
    <lineage>
        <taxon>Bacteria</taxon>
        <taxon>Pseudomonadati</taxon>
        <taxon>Pseudomonadota</taxon>
        <taxon>Alphaproteobacteria</taxon>
        <taxon>Rhodospirillales</taxon>
        <taxon>Rhodovibrionaceae</taxon>
        <taxon>Rhodovibrio</taxon>
    </lineage>
</organism>
<feature type="region of interest" description="Disordered" evidence="7">
    <location>
        <begin position="127"/>
        <end position="149"/>
    </location>
</feature>
<dbReference type="InterPro" id="IPR047057">
    <property type="entry name" value="MerR_fam"/>
</dbReference>
<sequence length="149" mass="16450">MNIGEVAKRSGVPAKTIRYYESIGLIRPAERSAAGYRIYGDRELQTLRFIQRARNLGFSVKQVGALLALWQDRARASGDVKAVARRHLDEIDRRMAELQSMRDTLEHLIGRCHGDHRPDCPILADLAGEPAQADGGSGRARVERSGADG</sequence>
<keyword evidence="3" id="KW-0805">Transcription regulation</keyword>
<dbReference type="EMBL" id="NRRL01000039">
    <property type="protein sequence ID" value="MBK1669128.1"/>
    <property type="molecule type" value="Genomic_DNA"/>
</dbReference>
<accession>A0ABS1DHC0</accession>
<dbReference type="Proteomes" id="UP001296873">
    <property type="component" value="Unassembled WGS sequence"/>
</dbReference>
<dbReference type="InterPro" id="IPR000551">
    <property type="entry name" value="MerR-type_HTH_dom"/>
</dbReference>
<evidence type="ECO:0000256" key="5">
    <source>
        <dbReference type="ARBA" id="ARBA00023163"/>
    </source>
</evidence>
<keyword evidence="4" id="KW-0238">DNA-binding</keyword>
<evidence type="ECO:0000313" key="9">
    <source>
        <dbReference type="EMBL" id="MBK1669128.1"/>
    </source>
</evidence>
<dbReference type="Gene3D" id="1.10.1660.10">
    <property type="match status" value="1"/>
</dbReference>
<reference evidence="9 10" key="1">
    <citation type="journal article" date="2020" name="Microorganisms">
        <title>Osmotic Adaptation and Compatible Solute Biosynthesis of Phototrophic Bacteria as Revealed from Genome Analyses.</title>
        <authorList>
            <person name="Imhoff J.F."/>
            <person name="Rahn T."/>
            <person name="Kunzel S."/>
            <person name="Keller A."/>
            <person name="Neulinger S.C."/>
        </authorList>
    </citation>
    <scope>NUCLEOTIDE SEQUENCE [LARGE SCALE GENOMIC DNA]</scope>
    <source>
        <strain evidence="9 10">DSM 9895</strain>
    </source>
</reference>
<keyword evidence="2" id="KW-0963">Cytoplasm</keyword>
<dbReference type="PANTHER" id="PTHR30204">
    <property type="entry name" value="REDOX-CYCLING DRUG-SENSING TRANSCRIPTIONAL ACTIVATOR SOXR"/>
    <property type="match status" value="1"/>
</dbReference>
<feature type="domain" description="HTH merR-type" evidence="8">
    <location>
        <begin position="1"/>
        <end position="69"/>
    </location>
</feature>
<dbReference type="InterPro" id="IPR011789">
    <property type="entry name" value="CueR"/>
</dbReference>
<dbReference type="CDD" id="cd01108">
    <property type="entry name" value="HTH_CueR"/>
    <property type="match status" value="1"/>
</dbReference>
<feature type="coiled-coil region" evidence="6">
    <location>
        <begin position="81"/>
        <end position="108"/>
    </location>
</feature>
<name>A0ABS1DHC0_9PROT</name>
<evidence type="ECO:0000256" key="4">
    <source>
        <dbReference type="ARBA" id="ARBA00023125"/>
    </source>
</evidence>
<evidence type="ECO:0000313" key="10">
    <source>
        <dbReference type="Proteomes" id="UP001296873"/>
    </source>
</evidence>
<gene>
    <name evidence="9" type="primary">cueR</name>
    <name evidence="9" type="ORF">CKO28_13900</name>
</gene>
<comment type="subcellular location">
    <subcellularLocation>
        <location evidence="1">Cytoplasm</location>
    </subcellularLocation>
</comment>
<evidence type="ECO:0000256" key="7">
    <source>
        <dbReference type="SAM" id="MobiDB-lite"/>
    </source>
</evidence>
<dbReference type="SUPFAM" id="SSF46955">
    <property type="entry name" value="Putative DNA-binding domain"/>
    <property type="match status" value="1"/>
</dbReference>
<evidence type="ECO:0000256" key="2">
    <source>
        <dbReference type="ARBA" id="ARBA00022490"/>
    </source>
</evidence>
<evidence type="ECO:0000256" key="1">
    <source>
        <dbReference type="ARBA" id="ARBA00004496"/>
    </source>
</evidence>
<keyword evidence="6" id="KW-0175">Coiled coil</keyword>
<dbReference type="PANTHER" id="PTHR30204:SF94">
    <property type="entry name" value="HEAVY METAL-DEPENDENT TRANSCRIPTIONAL REGULATOR HI_0293-RELATED"/>
    <property type="match status" value="1"/>
</dbReference>
<evidence type="ECO:0000259" key="8">
    <source>
        <dbReference type="PROSITE" id="PS50937"/>
    </source>
</evidence>
<dbReference type="InterPro" id="IPR009061">
    <property type="entry name" value="DNA-bd_dom_put_sf"/>
</dbReference>